<reference evidence="3" key="1">
    <citation type="journal article" date="2014" name="Int. J. Syst. Evol. Microbiol.">
        <title>Complete genome sequence of Corynebacterium casei LMG S-19264T (=DSM 44701T), isolated from a smear-ripened cheese.</title>
        <authorList>
            <consortium name="US DOE Joint Genome Institute (JGI-PGF)"/>
            <person name="Walter F."/>
            <person name="Albersmeier A."/>
            <person name="Kalinowski J."/>
            <person name="Ruckert C."/>
        </authorList>
    </citation>
    <scope>NUCLEOTIDE SEQUENCE</scope>
    <source>
        <strain evidence="3">CGMCC 1.12987</strain>
    </source>
</reference>
<dbReference type="EMBL" id="BMGR01000027">
    <property type="protein sequence ID" value="GGG26650.1"/>
    <property type="molecule type" value="Genomic_DNA"/>
</dbReference>
<dbReference type="InterPro" id="IPR045886">
    <property type="entry name" value="ThiF/MoeB/HesA"/>
</dbReference>
<dbReference type="GO" id="GO:0016779">
    <property type="term" value="F:nucleotidyltransferase activity"/>
    <property type="evidence" value="ECO:0007669"/>
    <property type="project" value="TreeGrafter"/>
</dbReference>
<keyword evidence="4" id="KW-1185">Reference proteome</keyword>
<organism evidence="3 4">
    <name type="scientific">Paenibacillus abyssi</name>
    <dbReference type="NCBI Taxonomy" id="1340531"/>
    <lineage>
        <taxon>Bacteria</taxon>
        <taxon>Bacillati</taxon>
        <taxon>Bacillota</taxon>
        <taxon>Bacilli</taxon>
        <taxon>Bacillales</taxon>
        <taxon>Paenibacillaceae</taxon>
        <taxon>Paenibacillus</taxon>
    </lineage>
</organism>
<dbReference type="RefSeq" id="WP_188533712.1">
    <property type="nucleotide sequence ID" value="NZ_BMGR01000027.1"/>
</dbReference>
<protein>
    <submittedName>
        <fullName evidence="3">Thiamine/molybdopterin biosynthesis protein MoeB</fullName>
    </submittedName>
</protein>
<dbReference type="Pfam" id="PF00899">
    <property type="entry name" value="ThiF"/>
    <property type="match status" value="1"/>
</dbReference>
<dbReference type="GO" id="GO:0005829">
    <property type="term" value="C:cytosol"/>
    <property type="evidence" value="ECO:0007669"/>
    <property type="project" value="TreeGrafter"/>
</dbReference>
<reference evidence="3" key="2">
    <citation type="submission" date="2020-09" db="EMBL/GenBank/DDBJ databases">
        <authorList>
            <person name="Sun Q."/>
            <person name="Zhou Y."/>
        </authorList>
    </citation>
    <scope>NUCLEOTIDE SEQUENCE</scope>
    <source>
        <strain evidence="3">CGMCC 1.12987</strain>
    </source>
</reference>
<evidence type="ECO:0000313" key="3">
    <source>
        <dbReference type="EMBL" id="GGG26650.1"/>
    </source>
</evidence>
<proteinExistence type="inferred from homology"/>
<comment type="caution">
    <text evidence="3">The sequence shown here is derived from an EMBL/GenBank/DDBJ whole genome shotgun (WGS) entry which is preliminary data.</text>
</comment>
<name>A0A917G802_9BACL</name>
<gene>
    <name evidence="3" type="ORF">GCM10010916_48820</name>
</gene>
<dbReference type="GO" id="GO:0008146">
    <property type="term" value="F:sulfotransferase activity"/>
    <property type="evidence" value="ECO:0007669"/>
    <property type="project" value="TreeGrafter"/>
</dbReference>
<sequence length="352" mass="38634">MSEAFTEPTIDSSTRYARQIRFQPIGAAGQTRLGSSSAVIVGMGALGCVLAQHLVRAGVGRVRLIDRDFVEWSNLQRQMLYTEEDARLLLPKAEAAAAHLRQINHSVSIEPIVTDVTPDNAELLLSGFDLVLDGSDNFSVRYLINDFCVKHNVPWIYGAAVGASGMTMTVIPQSTPCYRCMFPEPPAGGTTDTCETAGVIAPIIDIIASIQSTEALKWLSGNQDKQHKTLLQVDLWNNGWTPISIARSRRPDCPTCGHNRYSFLEQTGEQTSAALCGRNTIQITPAVASHLTLEELAERLQPVGPIERNPYLLRLRVDDEISIVLFQDGRCLIQGTDDPVKAKTIYSRIMGI</sequence>
<dbReference type="CDD" id="cd00757">
    <property type="entry name" value="ThiF_MoeB_HesA_family"/>
    <property type="match status" value="1"/>
</dbReference>
<evidence type="ECO:0000313" key="4">
    <source>
        <dbReference type="Proteomes" id="UP000644756"/>
    </source>
</evidence>
<comment type="similarity">
    <text evidence="1">Belongs to the HesA/MoeB/ThiF family.</text>
</comment>
<evidence type="ECO:0000259" key="2">
    <source>
        <dbReference type="Pfam" id="PF00899"/>
    </source>
</evidence>
<evidence type="ECO:0000256" key="1">
    <source>
        <dbReference type="ARBA" id="ARBA00009919"/>
    </source>
</evidence>
<dbReference type="InterPro" id="IPR035985">
    <property type="entry name" value="Ubiquitin-activating_enz"/>
</dbReference>
<dbReference type="GO" id="GO:0004792">
    <property type="term" value="F:thiosulfate-cyanide sulfurtransferase activity"/>
    <property type="evidence" value="ECO:0007669"/>
    <property type="project" value="TreeGrafter"/>
</dbReference>
<dbReference type="Gene3D" id="3.40.50.720">
    <property type="entry name" value="NAD(P)-binding Rossmann-like Domain"/>
    <property type="match status" value="1"/>
</dbReference>
<dbReference type="PANTHER" id="PTHR10953:SF102">
    <property type="entry name" value="ADENYLYLTRANSFERASE AND SULFURTRANSFERASE MOCS3"/>
    <property type="match status" value="1"/>
</dbReference>
<feature type="domain" description="THIF-type NAD/FAD binding fold" evidence="2">
    <location>
        <begin position="16"/>
        <end position="254"/>
    </location>
</feature>
<dbReference type="PANTHER" id="PTHR10953">
    <property type="entry name" value="UBIQUITIN-ACTIVATING ENZYME E1"/>
    <property type="match status" value="1"/>
</dbReference>
<accession>A0A917G802</accession>
<dbReference type="AlphaFoldDB" id="A0A917G802"/>
<dbReference type="Proteomes" id="UP000644756">
    <property type="component" value="Unassembled WGS sequence"/>
</dbReference>
<dbReference type="FunFam" id="3.40.50.720:FF:000080">
    <property type="entry name" value="Thiazole biosynthesis adenylyltransferase ThiF"/>
    <property type="match status" value="1"/>
</dbReference>
<dbReference type="GO" id="GO:0008641">
    <property type="term" value="F:ubiquitin-like modifier activating enzyme activity"/>
    <property type="evidence" value="ECO:0007669"/>
    <property type="project" value="InterPro"/>
</dbReference>
<dbReference type="InterPro" id="IPR000594">
    <property type="entry name" value="ThiF_NAD_FAD-bd"/>
</dbReference>
<dbReference type="SUPFAM" id="SSF69572">
    <property type="entry name" value="Activating enzymes of the ubiquitin-like proteins"/>
    <property type="match status" value="1"/>
</dbReference>